<dbReference type="EMBL" id="JAAALK010000285">
    <property type="protein sequence ID" value="KAG8066088.1"/>
    <property type="molecule type" value="Genomic_DNA"/>
</dbReference>
<reference evidence="2" key="1">
    <citation type="journal article" date="2021" name="bioRxiv">
        <title>Whole Genome Assembly and Annotation of Northern Wild Rice, Zizania palustris L., Supports a Whole Genome Duplication in the Zizania Genus.</title>
        <authorList>
            <person name="Haas M."/>
            <person name="Kono T."/>
            <person name="Macchietto M."/>
            <person name="Millas R."/>
            <person name="McGilp L."/>
            <person name="Shao M."/>
            <person name="Duquette J."/>
            <person name="Hirsch C.N."/>
            <person name="Kimball J."/>
        </authorList>
    </citation>
    <scope>NUCLEOTIDE SEQUENCE</scope>
    <source>
        <tissue evidence="2">Fresh leaf tissue</tissue>
    </source>
</reference>
<evidence type="ECO:0000313" key="2">
    <source>
        <dbReference type="EMBL" id="KAG8066088.1"/>
    </source>
</evidence>
<evidence type="ECO:0000256" key="1">
    <source>
        <dbReference type="SAM" id="MobiDB-lite"/>
    </source>
</evidence>
<dbReference type="Proteomes" id="UP000729402">
    <property type="component" value="Unassembled WGS sequence"/>
</dbReference>
<keyword evidence="3" id="KW-1185">Reference proteome</keyword>
<name>A0A8J5S741_ZIZPA</name>
<organism evidence="2 3">
    <name type="scientific">Zizania palustris</name>
    <name type="common">Northern wild rice</name>
    <dbReference type="NCBI Taxonomy" id="103762"/>
    <lineage>
        <taxon>Eukaryota</taxon>
        <taxon>Viridiplantae</taxon>
        <taxon>Streptophyta</taxon>
        <taxon>Embryophyta</taxon>
        <taxon>Tracheophyta</taxon>
        <taxon>Spermatophyta</taxon>
        <taxon>Magnoliopsida</taxon>
        <taxon>Liliopsida</taxon>
        <taxon>Poales</taxon>
        <taxon>Poaceae</taxon>
        <taxon>BOP clade</taxon>
        <taxon>Oryzoideae</taxon>
        <taxon>Oryzeae</taxon>
        <taxon>Zizaniinae</taxon>
        <taxon>Zizania</taxon>
    </lineage>
</organism>
<sequence length="72" mass="8132">MVLLFLERMYMAVIISGVRLLHRHPERRYRCDPLPDDDPELSSSVGRGAGRSRRARGLAVEGRAAAAESRRQ</sequence>
<dbReference type="AlphaFoldDB" id="A0A8J5S741"/>
<reference evidence="2" key="2">
    <citation type="submission" date="2021-02" db="EMBL/GenBank/DDBJ databases">
        <authorList>
            <person name="Kimball J.A."/>
            <person name="Haas M.W."/>
            <person name="Macchietto M."/>
            <person name="Kono T."/>
            <person name="Duquette J."/>
            <person name="Shao M."/>
        </authorList>
    </citation>
    <scope>NUCLEOTIDE SEQUENCE</scope>
    <source>
        <tissue evidence="2">Fresh leaf tissue</tissue>
    </source>
</reference>
<protein>
    <submittedName>
        <fullName evidence="2">Uncharacterized protein</fullName>
    </submittedName>
</protein>
<proteinExistence type="predicted"/>
<gene>
    <name evidence="2" type="ORF">GUJ93_ZPchr0004g39264</name>
</gene>
<evidence type="ECO:0000313" key="3">
    <source>
        <dbReference type="Proteomes" id="UP000729402"/>
    </source>
</evidence>
<feature type="region of interest" description="Disordered" evidence="1">
    <location>
        <begin position="28"/>
        <end position="72"/>
    </location>
</feature>
<comment type="caution">
    <text evidence="2">The sequence shown here is derived from an EMBL/GenBank/DDBJ whole genome shotgun (WGS) entry which is preliminary data.</text>
</comment>
<accession>A0A8J5S741</accession>